<dbReference type="Proteomes" id="UP001146793">
    <property type="component" value="Unassembled WGS sequence"/>
</dbReference>
<evidence type="ECO:0000313" key="4">
    <source>
        <dbReference type="Proteomes" id="UP001146793"/>
    </source>
</evidence>
<dbReference type="AlphaFoldDB" id="A0AAV7ZLG8"/>
<gene>
    <name evidence="3" type="ORF">M0812_14363</name>
</gene>
<proteinExistence type="predicted"/>
<comment type="caution">
    <text evidence="3">The sequence shown here is derived from an EMBL/GenBank/DDBJ whole genome shotgun (WGS) entry which is preliminary data.</text>
</comment>
<feature type="compositionally biased region" description="Basic and acidic residues" evidence="2">
    <location>
        <begin position="324"/>
        <end position="355"/>
    </location>
</feature>
<organism evidence="3 4">
    <name type="scientific">Anaeramoeba flamelloides</name>
    <dbReference type="NCBI Taxonomy" id="1746091"/>
    <lineage>
        <taxon>Eukaryota</taxon>
        <taxon>Metamonada</taxon>
        <taxon>Anaeramoebidae</taxon>
        <taxon>Anaeramoeba</taxon>
    </lineage>
</organism>
<keyword evidence="1" id="KW-0175">Coiled coil</keyword>
<accession>A0AAV7ZLG8</accession>
<feature type="compositionally biased region" description="Low complexity" evidence="2">
    <location>
        <begin position="183"/>
        <end position="197"/>
    </location>
</feature>
<reference evidence="3" key="1">
    <citation type="submission" date="2022-08" db="EMBL/GenBank/DDBJ databases">
        <title>Novel sulphate-reducing endosymbionts in the free-living metamonad Anaeramoeba.</title>
        <authorList>
            <person name="Jerlstrom-Hultqvist J."/>
            <person name="Cepicka I."/>
            <person name="Gallot-Lavallee L."/>
            <person name="Salas-Leiva D."/>
            <person name="Curtis B.A."/>
            <person name="Zahonova K."/>
            <person name="Pipaliya S."/>
            <person name="Dacks J."/>
            <person name="Roger A.J."/>
        </authorList>
    </citation>
    <scope>NUCLEOTIDE SEQUENCE</scope>
    <source>
        <strain evidence="3">Busselton2</strain>
    </source>
</reference>
<name>A0AAV7ZLG8_9EUKA</name>
<evidence type="ECO:0000313" key="3">
    <source>
        <dbReference type="EMBL" id="KAJ3440694.1"/>
    </source>
</evidence>
<sequence length="434" mass="51260">MKQPKSLPVLINQKVSEKKPKFEDQGSFRERLEFLIKWKPNGVHGLELGHLQSNSEDLNSNTVPKPDLVRIKRECLTDLVNILDKPKKSIQRGLATFFRSAFGLYNVSNYNREWLVFGKRTDQELKKKKKPKKKTALKQKRKNSNNPKGGNLKNDNTKGANLNETFQQNEHENRNIYIGKNGNGNENRNGNENGNLKVKLKESLKVKLKKETKRNNKTNNKKKNTKIKMKISQNDQILEEKQNQNIFKKKINLIANNQTKKPAKENAIIKTAKTKPIIKIEKKRKEKNKLKKLKNNHNNKKKKKKKKKRRRKKKKRKRKRIKAKRFEHESVEQLKHKPEKKEQNENNNKTKKEDQSQNPYFNINKAGNEETISVFSQQNFNSNLNFDQQPNQEIGLQDFEDGFFLVRDPFVFVEDSQFFWLQSQFETDHFLEFL</sequence>
<feature type="region of interest" description="Disordered" evidence="2">
    <location>
        <begin position="279"/>
        <end position="360"/>
    </location>
</feature>
<evidence type="ECO:0000256" key="2">
    <source>
        <dbReference type="SAM" id="MobiDB-lite"/>
    </source>
</evidence>
<feature type="region of interest" description="Disordered" evidence="2">
    <location>
        <begin position="123"/>
        <end position="199"/>
    </location>
</feature>
<dbReference type="EMBL" id="JANTQA010000030">
    <property type="protein sequence ID" value="KAJ3440694.1"/>
    <property type="molecule type" value="Genomic_DNA"/>
</dbReference>
<feature type="compositionally biased region" description="Polar residues" evidence="2">
    <location>
        <begin position="144"/>
        <end position="168"/>
    </location>
</feature>
<feature type="compositionally biased region" description="Basic residues" evidence="2">
    <location>
        <begin position="126"/>
        <end position="143"/>
    </location>
</feature>
<feature type="coiled-coil region" evidence="1">
    <location>
        <begin position="201"/>
        <end position="228"/>
    </location>
</feature>
<feature type="compositionally biased region" description="Basic residues" evidence="2">
    <location>
        <begin position="281"/>
        <end position="323"/>
    </location>
</feature>
<protein>
    <submittedName>
        <fullName evidence="3">Uncharacterized protein</fullName>
    </submittedName>
</protein>
<evidence type="ECO:0000256" key="1">
    <source>
        <dbReference type="SAM" id="Coils"/>
    </source>
</evidence>